<feature type="region of interest" description="Disordered" evidence="10">
    <location>
        <begin position="502"/>
        <end position="522"/>
    </location>
</feature>
<protein>
    <recommendedName>
        <fullName evidence="15">Two-component response regulator-like APRR5</fullName>
    </recommendedName>
</protein>
<dbReference type="SMART" id="SM00448">
    <property type="entry name" value="REC"/>
    <property type="match status" value="1"/>
</dbReference>
<accession>A0A5D2SKX9</accession>
<keyword evidence="7 9" id="KW-0539">Nucleus</keyword>
<dbReference type="PANTHER" id="PTHR43874">
    <property type="entry name" value="TWO-COMPONENT RESPONSE REGULATOR"/>
    <property type="match status" value="1"/>
</dbReference>
<evidence type="ECO:0000256" key="6">
    <source>
        <dbReference type="ARBA" id="ARBA00023163"/>
    </source>
</evidence>
<dbReference type="PANTHER" id="PTHR43874:SF95">
    <property type="entry name" value="TWO-COMPONENT RESPONSE REGULATOR-LIKE APRR5"/>
    <property type="match status" value="1"/>
</dbReference>
<feature type="compositionally biased region" description="Basic and acidic residues" evidence="10">
    <location>
        <begin position="602"/>
        <end position="611"/>
    </location>
</feature>
<evidence type="ECO:0000256" key="7">
    <source>
        <dbReference type="ARBA" id="ARBA00023242"/>
    </source>
</evidence>
<dbReference type="PROSITE" id="PS50110">
    <property type="entry name" value="RESPONSE_REGULATORY"/>
    <property type="match status" value="1"/>
</dbReference>
<dbReference type="AlphaFoldDB" id="A0A5D2SKX9"/>
<feature type="compositionally biased region" description="Polar residues" evidence="10">
    <location>
        <begin position="200"/>
        <end position="210"/>
    </location>
</feature>
<dbReference type="GO" id="GO:0009736">
    <property type="term" value="P:cytokinin-activated signaling pathway"/>
    <property type="evidence" value="ECO:0007669"/>
    <property type="project" value="InterPro"/>
</dbReference>
<feature type="compositionally biased region" description="Basic and acidic residues" evidence="10">
    <location>
        <begin position="9"/>
        <end position="27"/>
    </location>
</feature>
<feature type="compositionally biased region" description="Basic and acidic residues" evidence="10">
    <location>
        <begin position="383"/>
        <end position="394"/>
    </location>
</feature>
<dbReference type="Pfam" id="PF00072">
    <property type="entry name" value="Response_reg"/>
    <property type="match status" value="1"/>
</dbReference>
<feature type="region of interest" description="Disordered" evidence="10">
    <location>
        <begin position="602"/>
        <end position="634"/>
    </location>
</feature>
<evidence type="ECO:0000256" key="10">
    <source>
        <dbReference type="SAM" id="MobiDB-lite"/>
    </source>
</evidence>
<sequence>MGEVLMSSDEVKTESEIDRENGEFEGNKRRKKMSGGSFVSGEAVNWEIFLPTMALRVLLVEADDSTRQIVTALLRKCNYRVSAVSDGLQAWEMLKAKPHNIDLILTEVDLPSISGFALLTLIMEHEICKSIPVIMMSSQHSISTVYKCMLRGAADYLVKPLRRNELRNLWQHVWRRQSLIANGNTPQDESVGQKKIEAISDNNAASNRSSGCLVGGERNKEQTEKGSEAQSTCTKPDMEAEDANMENMQEFLLLPSNSQKHEVQMNFNQRLLVHEKKTGVVGACKDTKISVEAGDAVGDSPRKAIDFMGTFDRNCNSSSMNSTSKVGSSTHLDFSLGRCSPNAFENHATREKPTLWHPNSSAFTRYSSRPSQPLQSTLTSVSDQKKESGTDSEKMLPNSIDEYNSDTPSPKLTPQRNANPLTTGTTGQLRQTEVAASCTQQVVLPVLVPSPSLANQKELACCVNPFHHPSFESNSSGQFYDRLASNTNQLTNQPLQKLDQKMNSTEDRGHISPTTDQSATSSFCNGSLSQLNGIAYGSTAASNNSNIDQEAVVRASADSKNDDVFPSPTGNSHRSIQREAALTKFRLKRKDRCFEKKVRYESRKKLAEQRPRVKGQFVRQPQADLSHYGNSSDG</sequence>
<dbReference type="InterPro" id="IPR010402">
    <property type="entry name" value="CCT_domain"/>
</dbReference>
<evidence type="ECO:0000259" key="12">
    <source>
        <dbReference type="PROSITE" id="PS51017"/>
    </source>
</evidence>
<feature type="domain" description="Response regulatory" evidence="11">
    <location>
        <begin position="56"/>
        <end position="174"/>
    </location>
</feature>
<evidence type="ECO:0000256" key="9">
    <source>
        <dbReference type="PROSITE-ProRule" id="PRU00357"/>
    </source>
</evidence>
<dbReference type="Pfam" id="PF06203">
    <property type="entry name" value="CCT"/>
    <property type="match status" value="1"/>
</dbReference>
<keyword evidence="14" id="KW-1185">Reference proteome</keyword>
<dbReference type="EMBL" id="CM017659">
    <property type="protein sequence ID" value="TYI53607.1"/>
    <property type="molecule type" value="Genomic_DNA"/>
</dbReference>
<reference evidence="13 14" key="1">
    <citation type="submission" date="2019-07" db="EMBL/GenBank/DDBJ databases">
        <title>WGS assembly of Gossypium mustelinum.</title>
        <authorList>
            <person name="Chen Z.J."/>
            <person name="Sreedasyam A."/>
            <person name="Ando A."/>
            <person name="Song Q."/>
            <person name="De L."/>
            <person name="Hulse-Kemp A."/>
            <person name="Ding M."/>
            <person name="Ye W."/>
            <person name="Kirkbride R."/>
            <person name="Jenkins J."/>
            <person name="Plott C."/>
            <person name="Lovell J."/>
            <person name="Lin Y.-M."/>
            <person name="Vaughn R."/>
            <person name="Liu B."/>
            <person name="Li W."/>
            <person name="Simpson S."/>
            <person name="Scheffler B."/>
            <person name="Saski C."/>
            <person name="Grover C."/>
            <person name="Hu G."/>
            <person name="Conover J."/>
            <person name="Carlson J."/>
            <person name="Shu S."/>
            <person name="Boston L."/>
            <person name="Williams M."/>
            <person name="Peterson D."/>
            <person name="Mcgee K."/>
            <person name="Jones D."/>
            <person name="Wendel J."/>
            <person name="Stelly D."/>
            <person name="Grimwood J."/>
            <person name="Schmutz J."/>
        </authorList>
    </citation>
    <scope>NUCLEOTIDE SEQUENCE [LARGE SCALE GENOMIC DNA]</scope>
    <source>
        <strain evidence="13">1408120.09</strain>
    </source>
</reference>
<keyword evidence="5" id="KW-0090">Biological rhythms</keyword>
<feature type="compositionally biased region" description="Polar residues" evidence="10">
    <location>
        <begin position="357"/>
        <end position="382"/>
    </location>
</feature>
<evidence type="ECO:0000259" key="11">
    <source>
        <dbReference type="PROSITE" id="PS50110"/>
    </source>
</evidence>
<dbReference type="InterPro" id="IPR001789">
    <property type="entry name" value="Sig_transdc_resp-reg_receiver"/>
</dbReference>
<dbReference type="SUPFAM" id="SSF52172">
    <property type="entry name" value="CheY-like"/>
    <property type="match status" value="1"/>
</dbReference>
<feature type="region of interest" description="Disordered" evidence="10">
    <location>
        <begin position="350"/>
        <end position="425"/>
    </location>
</feature>
<dbReference type="PROSITE" id="PS51017">
    <property type="entry name" value="CCT"/>
    <property type="match status" value="1"/>
</dbReference>
<dbReference type="GO" id="GO:0005634">
    <property type="term" value="C:nucleus"/>
    <property type="evidence" value="ECO:0007669"/>
    <property type="project" value="UniProtKB-SubCell"/>
</dbReference>
<feature type="region of interest" description="Disordered" evidence="10">
    <location>
        <begin position="198"/>
        <end position="236"/>
    </location>
</feature>
<evidence type="ECO:0000256" key="4">
    <source>
        <dbReference type="ARBA" id="ARBA00023015"/>
    </source>
</evidence>
<comment type="caution">
    <text evidence="8">Lacks conserved residue(s) required for the propagation of feature annotation.</text>
</comment>
<evidence type="ECO:0000256" key="2">
    <source>
        <dbReference type="ARBA" id="ARBA00010330"/>
    </source>
</evidence>
<feature type="region of interest" description="Disordered" evidence="10">
    <location>
        <begin position="1"/>
        <end position="35"/>
    </location>
</feature>
<gene>
    <name evidence="13" type="ORF">E1A91_D11G016800v1</name>
</gene>
<evidence type="ECO:0000256" key="8">
    <source>
        <dbReference type="PROSITE-ProRule" id="PRU00169"/>
    </source>
</evidence>
<evidence type="ECO:0000256" key="3">
    <source>
        <dbReference type="ARBA" id="ARBA00023012"/>
    </source>
</evidence>
<dbReference type="GO" id="GO:0000160">
    <property type="term" value="P:phosphorelay signal transduction system"/>
    <property type="evidence" value="ECO:0007669"/>
    <property type="project" value="UniProtKB-KW"/>
</dbReference>
<comment type="subcellular location">
    <subcellularLocation>
        <location evidence="1 9">Nucleus</location>
    </subcellularLocation>
</comment>
<evidence type="ECO:0000256" key="5">
    <source>
        <dbReference type="ARBA" id="ARBA00023108"/>
    </source>
</evidence>
<feature type="compositionally biased region" description="Basic and acidic residues" evidence="10">
    <location>
        <begin position="217"/>
        <end position="227"/>
    </location>
</feature>
<comment type="similarity">
    <text evidence="2">Belongs to the ARR-like family.</text>
</comment>
<evidence type="ECO:0000256" key="1">
    <source>
        <dbReference type="ARBA" id="ARBA00004123"/>
    </source>
</evidence>
<organism evidence="13 14">
    <name type="scientific">Gossypium mustelinum</name>
    <name type="common">Cotton</name>
    <name type="synonym">Gossypium caicoense</name>
    <dbReference type="NCBI Taxonomy" id="34275"/>
    <lineage>
        <taxon>Eukaryota</taxon>
        <taxon>Viridiplantae</taxon>
        <taxon>Streptophyta</taxon>
        <taxon>Embryophyta</taxon>
        <taxon>Tracheophyta</taxon>
        <taxon>Spermatophyta</taxon>
        <taxon>Magnoliopsida</taxon>
        <taxon>eudicotyledons</taxon>
        <taxon>Gunneridae</taxon>
        <taxon>Pentapetalae</taxon>
        <taxon>rosids</taxon>
        <taxon>malvids</taxon>
        <taxon>Malvales</taxon>
        <taxon>Malvaceae</taxon>
        <taxon>Malvoideae</taxon>
        <taxon>Gossypium</taxon>
    </lineage>
</organism>
<keyword evidence="6" id="KW-0804">Transcription</keyword>
<evidence type="ECO:0008006" key="15">
    <source>
        <dbReference type="Google" id="ProtNLM"/>
    </source>
</evidence>
<feature type="compositionally biased region" description="Polar residues" evidence="10">
    <location>
        <begin position="401"/>
        <end position="420"/>
    </location>
</feature>
<feature type="region of interest" description="Disordered" evidence="10">
    <location>
        <begin position="553"/>
        <end position="576"/>
    </location>
</feature>
<name>A0A5D2SKX9_GOSMU</name>
<dbReference type="InterPro" id="IPR011006">
    <property type="entry name" value="CheY-like_superfamily"/>
</dbReference>
<dbReference type="CDD" id="cd17582">
    <property type="entry name" value="psREC_PRR"/>
    <property type="match status" value="1"/>
</dbReference>
<feature type="compositionally biased region" description="Polar residues" evidence="10">
    <location>
        <begin position="512"/>
        <end position="522"/>
    </location>
</feature>
<proteinExistence type="inferred from homology"/>
<feature type="domain" description="CCT" evidence="12">
    <location>
        <begin position="578"/>
        <end position="620"/>
    </location>
</feature>
<dbReference type="GO" id="GO:0048511">
    <property type="term" value="P:rhythmic process"/>
    <property type="evidence" value="ECO:0007669"/>
    <property type="project" value="UniProtKB-KW"/>
</dbReference>
<evidence type="ECO:0000313" key="14">
    <source>
        <dbReference type="Proteomes" id="UP000323597"/>
    </source>
</evidence>
<evidence type="ECO:0000313" key="13">
    <source>
        <dbReference type="EMBL" id="TYI53607.1"/>
    </source>
</evidence>
<keyword evidence="4" id="KW-0805">Transcription regulation</keyword>
<dbReference type="InterPro" id="IPR045279">
    <property type="entry name" value="ARR-like"/>
</dbReference>
<keyword evidence="3" id="KW-0902">Two-component regulatory system</keyword>
<dbReference type="Proteomes" id="UP000323597">
    <property type="component" value="Chromosome D11"/>
</dbReference>
<dbReference type="Gene3D" id="3.40.50.2300">
    <property type="match status" value="1"/>
</dbReference>